<sequence>MSRKDRDHFNLLCDIGELAALVTGSHNIETFMDSAVRLVSRHLKADVCSIYLYDESAEELILRATIGLNPKAVGRIRMKPGEGLVGATFENLHPIRESAAGGNPLFKYFEEADEERFESFLAVPIQRGVQRIGVLVVQHETADYFSERDVMALKASASQLAGAVENARLLMDLYEATGTHPEVQAPASLQFIRGQSASEGIAQGPITFFKKSHVAFLSGDAHRNENFTVEDFHEAVRQTSRQLADLQSRLAERLPESASLIFTAHFMILKDPKFIDRIVHQIAEGVSPPEAVKNVARHYINVFASSSHAYIREKVSDMEDLAGRILKNLFRRGAEKQENEKGKIVVAAELYPSEILKMASEEVQGVILVKGGITSHVSILARSLKIPLVIADHPHLMHLPEETPVLLDANVGNIYIRPDQEILLQFAGQEAAGKIAAASPSTVCRITQTGDGTRVRLLANINLLSELSTAKELNAEGIGLYRTEFPFIIRPTFPSEEEQYLVYKHLFDEMADREVTIRTLDIAGDKALVYANATSGKNPDLGLRSIRFSLRNRPLFEQQLRAILRAGAEARHLRIMFPMISSLDEFRDARSVVDACVRDLKREDLPHHPGPSIGMMVEVPSVVEIMPALAREADFFSIGTNDFIQYTLAVDRTNEKVADYYRAYHPAVLRGLARVVRAAKTAGREIAVCGEMGHETAYIPFLLGIGIRILSVGPQFLPALRERIAGLTLAEAERHARLLLAEDTLAGALKVLETPTSG</sequence>
<dbReference type="Gene3D" id="3.20.20.60">
    <property type="entry name" value="Phosphoenolpyruvate-binding domains"/>
    <property type="match status" value="1"/>
</dbReference>
<feature type="domain" description="GAF" evidence="14">
    <location>
        <begin position="27"/>
        <end position="174"/>
    </location>
</feature>
<dbReference type="PATRIC" id="fig|1121405.3.peg.3387"/>
<keyword evidence="9" id="KW-0808">Transferase</keyword>
<dbReference type="Pfam" id="PF02896">
    <property type="entry name" value="PEP-utilizers_C"/>
    <property type="match status" value="1"/>
</dbReference>
<evidence type="ECO:0000256" key="1">
    <source>
        <dbReference type="ARBA" id="ARBA00000683"/>
    </source>
</evidence>
<evidence type="ECO:0000259" key="14">
    <source>
        <dbReference type="SMART" id="SM00065"/>
    </source>
</evidence>
<dbReference type="InterPro" id="IPR006318">
    <property type="entry name" value="PTS_EI-like"/>
</dbReference>
<dbReference type="Proteomes" id="UP000014977">
    <property type="component" value="Unassembled WGS sequence"/>
</dbReference>
<dbReference type="SUPFAM" id="SSF55781">
    <property type="entry name" value="GAF domain-like"/>
    <property type="match status" value="1"/>
</dbReference>
<dbReference type="GO" id="GO:0005737">
    <property type="term" value="C:cytoplasm"/>
    <property type="evidence" value="ECO:0007669"/>
    <property type="project" value="UniProtKB-SubCell"/>
</dbReference>
<dbReference type="InterPro" id="IPR000121">
    <property type="entry name" value="PEP_util_C"/>
</dbReference>
<dbReference type="NCBIfam" id="TIGR01417">
    <property type="entry name" value="PTS_I_fam"/>
    <property type="match status" value="1"/>
</dbReference>
<evidence type="ECO:0000313" key="15">
    <source>
        <dbReference type="EMBL" id="EPR35962.1"/>
    </source>
</evidence>
<evidence type="ECO:0000256" key="7">
    <source>
        <dbReference type="ARBA" id="ARBA00022490"/>
    </source>
</evidence>
<dbReference type="GO" id="GO:0016301">
    <property type="term" value="F:kinase activity"/>
    <property type="evidence" value="ECO:0007669"/>
    <property type="project" value="UniProtKB-KW"/>
</dbReference>
<dbReference type="SUPFAM" id="SSF47831">
    <property type="entry name" value="Enzyme I of the PEP:sugar phosphotransferase system HPr-binding (sub)domain"/>
    <property type="match status" value="1"/>
</dbReference>
<keyword evidence="8" id="KW-0762">Sugar transport</keyword>
<dbReference type="InterPro" id="IPR036618">
    <property type="entry name" value="PtsI_HPr-bd_sf"/>
</dbReference>
<comment type="similarity">
    <text evidence="4">Belongs to the PEP-utilizing enzyme family.</text>
</comment>
<dbReference type="Pfam" id="PF13492">
    <property type="entry name" value="GAF_3"/>
    <property type="match status" value="1"/>
</dbReference>
<dbReference type="InterPro" id="IPR015813">
    <property type="entry name" value="Pyrv/PenolPyrv_kinase-like_dom"/>
</dbReference>
<evidence type="ECO:0000256" key="6">
    <source>
        <dbReference type="ARBA" id="ARBA00022448"/>
    </source>
</evidence>
<name>S7TFG4_DESML</name>
<dbReference type="AlphaFoldDB" id="S7TFG4"/>
<dbReference type="Gene3D" id="1.10.274.10">
    <property type="entry name" value="PtsI, HPr-binding domain"/>
    <property type="match status" value="1"/>
</dbReference>
<comment type="cofactor">
    <cofactor evidence="2">
        <name>Mg(2+)</name>
        <dbReference type="ChEBI" id="CHEBI:18420"/>
    </cofactor>
</comment>
<gene>
    <name evidence="15" type="ORF">dsmv_0667</name>
</gene>
<dbReference type="EMBL" id="ATHJ01000105">
    <property type="protein sequence ID" value="EPR35962.1"/>
    <property type="molecule type" value="Genomic_DNA"/>
</dbReference>
<keyword evidence="10" id="KW-0598">Phosphotransferase system</keyword>
<organism evidence="15 16">
    <name type="scientific">Desulfococcus multivorans DSM 2059</name>
    <dbReference type="NCBI Taxonomy" id="1121405"/>
    <lineage>
        <taxon>Bacteria</taxon>
        <taxon>Pseudomonadati</taxon>
        <taxon>Thermodesulfobacteriota</taxon>
        <taxon>Desulfobacteria</taxon>
        <taxon>Desulfobacterales</taxon>
        <taxon>Desulfococcaceae</taxon>
        <taxon>Desulfococcus</taxon>
    </lineage>
</organism>
<proteinExistence type="inferred from homology"/>
<evidence type="ECO:0000256" key="13">
    <source>
        <dbReference type="ARBA" id="ARBA00022842"/>
    </source>
</evidence>
<reference evidence="15 16" key="1">
    <citation type="journal article" date="2013" name="Genome Announc.">
        <title>Draft genome sequences for three mercury-methylating, sulfate-reducing bacteria.</title>
        <authorList>
            <person name="Brown S.D."/>
            <person name="Hurt R.A.Jr."/>
            <person name="Gilmour C.C."/>
            <person name="Elias D.A."/>
        </authorList>
    </citation>
    <scope>NUCLEOTIDE SEQUENCE [LARGE SCALE GENOMIC DNA]</scope>
    <source>
        <strain evidence="15 16">DSM 2059</strain>
    </source>
</reference>
<accession>S7TFG4</accession>
<keyword evidence="6" id="KW-0813">Transport</keyword>
<comment type="subcellular location">
    <subcellularLocation>
        <location evidence="3">Cytoplasm</location>
    </subcellularLocation>
</comment>
<dbReference type="PANTHER" id="PTHR46244">
    <property type="entry name" value="PHOSPHOENOLPYRUVATE-PROTEIN PHOSPHOTRANSFERASE"/>
    <property type="match status" value="1"/>
</dbReference>
<dbReference type="Gene3D" id="3.50.30.10">
    <property type="entry name" value="Phosphohistidine domain"/>
    <property type="match status" value="1"/>
</dbReference>
<evidence type="ECO:0000256" key="4">
    <source>
        <dbReference type="ARBA" id="ARBA00007837"/>
    </source>
</evidence>
<protein>
    <recommendedName>
        <fullName evidence="5">phosphoenolpyruvate--protein phosphotransferase</fullName>
        <ecNumber evidence="5">2.7.3.9</ecNumber>
    </recommendedName>
</protein>
<dbReference type="GO" id="GO:0008965">
    <property type="term" value="F:phosphoenolpyruvate-protein phosphotransferase activity"/>
    <property type="evidence" value="ECO:0007669"/>
    <property type="project" value="UniProtKB-EC"/>
</dbReference>
<dbReference type="Gene3D" id="3.30.450.40">
    <property type="match status" value="1"/>
</dbReference>
<evidence type="ECO:0000313" key="16">
    <source>
        <dbReference type="Proteomes" id="UP000014977"/>
    </source>
</evidence>
<dbReference type="Pfam" id="PF00391">
    <property type="entry name" value="PEP-utilizers"/>
    <property type="match status" value="1"/>
</dbReference>
<dbReference type="InterPro" id="IPR003018">
    <property type="entry name" value="GAF"/>
</dbReference>
<evidence type="ECO:0000256" key="3">
    <source>
        <dbReference type="ARBA" id="ARBA00004496"/>
    </source>
</evidence>
<evidence type="ECO:0000256" key="8">
    <source>
        <dbReference type="ARBA" id="ARBA00022597"/>
    </source>
</evidence>
<dbReference type="GO" id="GO:0046872">
    <property type="term" value="F:metal ion binding"/>
    <property type="evidence" value="ECO:0007669"/>
    <property type="project" value="UniProtKB-KW"/>
</dbReference>
<dbReference type="InterPro" id="IPR050499">
    <property type="entry name" value="PEP-utilizing_PTS_enzyme"/>
</dbReference>
<keyword evidence="12" id="KW-0418">Kinase</keyword>
<dbReference type="Pfam" id="PF05524">
    <property type="entry name" value="PEP-utilisers_N"/>
    <property type="match status" value="1"/>
</dbReference>
<dbReference type="STRING" id="897.B2D07_15985"/>
<evidence type="ECO:0000256" key="11">
    <source>
        <dbReference type="ARBA" id="ARBA00022723"/>
    </source>
</evidence>
<dbReference type="InterPro" id="IPR040442">
    <property type="entry name" value="Pyrv_kinase-like_dom_sf"/>
</dbReference>
<dbReference type="SMART" id="SM00065">
    <property type="entry name" value="GAF"/>
    <property type="match status" value="1"/>
</dbReference>
<comment type="caution">
    <text evidence="15">The sequence shown here is derived from an EMBL/GenBank/DDBJ whole genome shotgun (WGS) entry which is preliminary data.</text>
</comment>
<comment type="catalytic activity">
    <reaction evidence="1">
        <text>L-histidyl-[protein] + phosphoenolpyruvate = N(pros)-phospho-L-histidyl-[protein] + pyruvate</text>
        <dbReference type="Rhea" id="RHEA:23880"/>
        <dbReference type="Rhea" id="RHEA-COMP:9745"/>
        <dbReference type="Rhea" id="RHEA-COMP:9746"/>
        <dbReference type="ChEBI" id="CHEBI:15361"/>
        <dbReference type="ChEBI" id="CHEBI:29979"/>
        <dbReference type="ChEBI" id="CHEBI:58702"/>
        <dbReference type="ChEBI" id="CHEBI:64837"/>
        <dbReference type="EC" id="2.7.3.9"/>
    </reaction>
</comment>
<dbReference type="PANTHER" id="PTHR46244:SF6">
    <property type="entry name" value="PHOSPHOENOLPYRUVATE-PROTEIN PHOSPHOTRANSFERASE"/>
    <property type="match status" value="1"/>
</dbReference>
<dbReference type="InterPro" id="IPR008279">
    <property type="entry name" value="PEP-util_enz_mobile_dom"/>
</dbReference>
<dbReference type="InterPro" id="IPR036637">
    <property type="entry name" value="Phosphohistidine_dom_sf"/>
</dbReference>
<keyword evidence="13" id="KW-0460">Magnesium</keyword>
<keyword evidence="11" id="KW-0479">Metal-binding</keyword>
<dbReference type="eggNOG" id="COG3605">
    <property type="taxonomic scope" value="Bacteria"/>
</dbReference>
<dbReference type="SUPFAM" id="SSF51621">
    <property type="entry name" value="Phosphoenolpyruvate/pyruvate domain"/>
    <property type="match status" value="1"/>
</dbReference>
<dbReference type="OrthoDB" id="9765468at2"/>
<evidence type="ECO:0000256" key="9">
    <source>
        <dbReference type="ARBA" id="ARBA00022679"/>
    </source>
</evidence>
<dbReference type="InterPro" id="IPR008731">
    <property type="entry name" value="PTS_EIN"/>
</dbReference>
<evidence type="ECO:0000256" key="2">
    <source>
        <dbReference type="ARBA" id="ARBA00001946"/>
    </source>
</evidence>
<dbReference type="SUPFAM" id="SSF52009">
    <property type="entry name" value="Phosphohistidine domain"/>
    <property type="match status" value="1"/>
</dbReference>
<dbReference type="PRINTS" id="PR01736">
    <property type="entry name" value="PHPHTRNFRASE"/>
</dbReference>
<dbReference type="EC" id="2.7.3.9" evidence="5"/>
<keyword evidence="7" id="KW-0963">Cytoplasm</keyword>
<evidence type="ECO:0000256" key="12">
    <source>
        <dbReference type="ARBA" id="ARBA00022777"/>
    </source>
</evidence>
<keyword evidence="16" id="KW-1185">Reference proteome</keyword>
<dbReference type="GO" id="GO:0009401">
    <property type="term" value="P:phosphoenolpyruvate-dependent sugar phosphotransferase system"/>
    <property type="evidence" value="ECO:0007669"/>
    <property type="project" value="UniProtKB-KW"/>
</dbReference>
<evidence type="ECO:0000256" key="10">
    <source>
        <dbReference type="ARBA" id="ARBA00022683"/>
    </source>
</evidence>
<evidence type="ECO:0000256" key="5">
    <source>
        <dbReference type="ARBA" id="ARBA00012232"/>
    </source>
</evidence>
<dbReference type="InterPro" id="IPR029016">
    <property type="entry name" value="GAF-like_dom_sf"/>
</dbReference>
<dbReference type="RefSeq" id="WP_020877778.1">
    <property type="nucleotide sequence ID" value="NZ_ATHJ01000105.1"/>
</dbReference>